<dbReference type="SUPFAM" id="SSF63882">
    <property type="entry name" value="MoeA N-terminal region -like"/>
    <property type="match status" value="1"/>
</dbReference>
<keyword evidence="8 13" id="KW-0808">Transferase</keyword>
<dbReference type="NCBIfam" id="TIGR00177">
    <property type="entry name" value="molyb_syn"/>
    <property type="match status" value="1"/>
</dbReference>
<comment type="function">
    <text evidence="2 13">Catalyzes the insertion of molybdate into adenylated molybdopterin with the concomitant release of AMP.</text>
</comment>
<keyword evidence="11 13" id="KW-0501">Molybdenum cofactor biosynthesis</keyword>
<dbReference type="SMART" id="SM00852">
    <property type="entry name" value="MoCF_biosynth"/>
    <property type="match status" value="1"/>
</dbReference>
<comment type="catalytic activity">
    <reaction evidence="12">
        <text>adenylyl-molybdopterin + molybdate = Mo-molybdopterin + AMP + H(+)</text>
        <dbReference type="Rhea" id="RHEA:35047"/>
        <dbReference type="ChEBI" id="CHEBI:15378"/>
        <dbReference type="ChEBI" id="CHEBI:36264"/>
        <dbReference type="ChEBI" id="CHEBI:62727"/>
        <dbReference type="ChEBI" id="CHEBI:71302"/>
        <dbReference type="ChEBI" id="CHEBI:456215"/>
        <dbReference type="EC" id="2.10.1.1"/>
    </reaction>
</comment>
<dbReference type="Gene3D" id="3.40.980.10">
    <property type="entry name" value="MoaB/Mog-like domain"/>
    <property type="match status" value="1"/>
</dbReference>
<evidence type="ECO:0000313" key="15">
    <source>
        <dbReference type="EMBL" id="ROR32318.1"/>
    </source>
</evidence>
<dbReference type="Pfam" id="PF03454">
    <property type="entry name" value="MoeA_C"/>
    <property type="match status" value="1"/>
</dbReference>
<dbReference type="GO" id="GO:0006777">
    <property type="term" value="P:Mo-molybdopterin cofactor biosynthetic process"/>
    <property type="evidence" value="ECO:0007669"/>
    <property type="project" value="UniProtKB-UniRule"/>
</dbReference>
<dbReference type="Proteomes" id="UP000276634">
    <property type="component" value="Unassembled WGS sequence"/>
</dbReference>
<dbReference type="InterPro" id="IPR005110">
    <property type="entry name" value="MoeA_linker/N"/>
</dbReference>
<accession>A0A3N1Y1C1</accession>
<dbReference type="GO" id="GO:0005829">
    <property type="term" value="C:cytosol"/>
    <property type="evidence" value="ECO:0007669"/>
    <property type="project" value="TreeGrafter"/>
</dbReference>
<keyword evidence="10 13" id="KW-0460">Magnesium</keyword>
<protein>
    <recommendedName>
        <fullName evidence="6 13">Molybdopterin molybdenumtransferase</fullName>
        <ecNumber evidence="5 13">2.10.1.1</ecNumber>
    </recommendedName>
</protein>
<dbReference type="Gene3D" id="3.90.105.10">
    <property type="entry name" value="Molybdopterin biosynthesis moea protein, domain 2"/>
    <property type="match status" value="1"/>
</dbReference>
<dbReference type="InterPro" id="IPR036135">
    <property type="entry name" value="MoeA_linker/N_sf"/>
</dbReference>
<evidence type="ECO:0000256" key="11">
    <source>
        <dbReference type="ARBA" id="ARBA00023150"/>
    </source>
</evidence>
<evidence type="ECO:0000256" key="4">
    <source>
        <dbReference type="ARBA" id="ARBA00010763"/>
    </source>
</evidence>
<evidence type="ECO:0000259" key="14">
    <source>
        <dbReference type="SMART" id="SM00852"/>
    </source>
</evidence>
<dbReference type="SUPFAM" id="SSF63867">
    <property type="entry name" value="MoeA C-terminal domain-like"/>
    <property type="match status" value="1"/>
</dbReference>
<evidence type="ECO:0000256" key="3">
    <source>
        <dbReference type="ARBA" id="ARBA00005046"/>
    </source>
</evidence>
<dbReference type="InterPro" id="IPR036688">
    <property type="entry name" value="MoeA_C_domain_IV_sf"/>
</dbReference>
<keyword evidence="7 13" id="KW-0500">Molybdenum</keyword>
<dbReference type="EC" id="2.10.1.1" evidence="5 13"/>
<dbReference type="Gene3D" id="2.40.340.10">
    <property type="entry name" value="MoeA, C-terminal, domain IV"/>
    <property type="match status" value="1"/>
</dbReference>
<dbReference type="SUPFAM" id="SSF53218">
    <property type="entry name" value="Molybdenum cofactor biosynthesis proteins"/>
    <property type="match status" value="1"/>
</dbReference>
<dbReference type="CDD" id="cd00887">
    <property type="entry name" value="MoeA"/>
    <property type="match status" value="1"/>
</dbReference>
<comment type="cofactor">
    <cofactor evidence="1 13">
        <name>Mg(2+)</name>
        <dbReference type="ChEBI" id="CHEBI:18420"/>
    </cofactor>
</comment>
<evidence type="ECO:0000313" key="16">
    <source>
        <dbReference type="Proteomes" id="UP000276634"/>
    </source>
</evidence>
<dbReference type="PANTHER" id="PTHR10192:SF5">
    <property type="entry name" value="GEPHYRIN"/>
    <property type="match status" value="1"/>
</dbReference>
<dbReference type="RefSeq" id="WP_123401271.1">
    <property type="nucleotide sequence ID" value="NZ_RJVI01000002.1"/>
</dbReference>
<dbReference type="EMBL" id="RJVI01000002">
    <property type="protein sequence ID" value="ROR32318.1"/>
    <property type="molecule type" value="Genomic_DNA"/>
</dbReference>
<dbReference type="OrthoDB" id="9804758at2"/>
<dbReference type="UniPathway" id="UPA00344"/>
<dbReference type="InterPro" id="IPR008284">
    <property type="entry name" value="MoCF_biosynth_CS"/>
</dbReference>
<dbReference type="GO" id="GO:0046872">
    <property type="term" value="F:metal ion binding"/>
    <property type="evidence" value="ECO:0007669"/>
    <property type="project" value="UniProtKB-UniRule"/>
</dbReference>
<dbReference type="Pfam" id="PF00994">
    <property type="entry name" value="MoCF_biosynth"/>
    <property type="match status" value="1"/>
</dbReference>
<gene>
    <name evidence="15" type="ORF">EDC57_1516</name>
</gene>
<keyword evidence="9 13" id="KW-0479">Metal-binding</keyword>
<dbReference type="AlphaFoldDB" id="A0A3N1Y1C1"/>
<name>A0A3N1Y1C1_9GAMM</name>
<dbReference type="InterPro" id="IPR001453">
    <property type="entry name" value="MoaB/Mog_dom"/>
</dbReference>
<comment type="caution">
    <text evidence="15">The sequence shown here is derived from an EMBL/GenBank/DDBJ whole genome shotgun (WGS) entry which is preliminary data.</text>
</comment>
<evidence type="ECO:0000256" key="10">
    <source>
        <dbReference type="ARBA" id="ARBA00022842"/>
    </source>
</evidence>
<dbReference type="GO" id="GO:0061599">
    <property type="term" value="F:molybdopterin molybdotransferase activity"/>
    <property type="evidence" value="ECO:0007669"/>
    <property type="project" value="UniProtKB-UniRule"/>
</dbReference>
<dbReference type="NCBIfam" id="NF045515">
    <property type="entry name" value="Glp_gephyrin"/>
    <property type="match status" value="1"/>
</dbReference>
<reference evidence="15 16" key="1">
    <citation type="submission" date="2018-11" db="EMBL/GenBank/DDBJ databases">
        <title>Genomic Encyclopedia of Type Strains, Phase IV (KMG-IV): sequencing the most valuable type-strain genomes for metagenomic binning, comparative biology and taxonomic classification.</title>
        <authorList>
            <person name="Goeker M."/>
        </authorList>
    </citation>
    <scope>NUCLEOTIDE SEQUENCE [LARGE SCALE GENOMIC DNA]</scope>
    <source>
        <strain evidence="15 16">DSM 100275</strain>
    </source>
</reference>
<dbReference type="FunFam" id="2.40.340.10:FF:000003">
    <property type="entry name" value="Molybdopterin molybdenumtransferase"/>
    <property type="match status" value="1"/>
</dbReference>
<dbReference type="Gene3D" id="2.170.190.11">
    <property type="entry name" value="Molybdopterin biosynthesis moea protein, domain 3"/>
    <property type="match status" value="1"/>
</dbReference>
<dbReference type="FunFam" id="3.40.980.10:FF:000004">
    <property type="entry name" value="Molybdopterin molybdenumtransferase"/>
    <property type="match status" value="1"/>
</dbReference>
<evidence type="ECO:0000256" key="1">
    <source>
        <dbReference type="ARBA" id="ARBA00001946"/>
    </source>
</evidence>
<evidence type="ECO:0000256" key="13">
    <source>
        <dbReference type="RuleBase" id="RU365090"/>
    </source>
</evidence>
<organism evidence="15 16">
    <name type="scientific">Inmirania thermothiophila</name>
    <dbReference type="NCBI Taxonomy" id="1750597"/>
    <lineage>
        <taxon>Bacteria</taxon>
        <taxon>Pseudomonadati</taxon>
        <taxon>Pseudomonadota</taxon>
        <taxon>Gammaproteobacteria</taxon>
        <taxon>Chromatiales</taxon>
        <taxon>Ectothiorhodospiraceae</taxon>
        <taxon>Inmirania</taxon>
    </lineage>
</organism>
<dbReference type="Pfam" id="PF03453">
    <property type="entry name" value="MoeA_N"/>
    <property type="match status" value="1"/>
</dbReference>
<dbReference type="PROSITE" id="PS01079">
    <property type="entry name" value="MOCF_BIOSYNTHESIS_2"/>
    <property type="match status" value="1"/>
</dbReference>
<keyword evidence="16" id="KW-1185">Reference proteome</keyword>
<dbReference type="FunFam" id="2.170.190.11:FF:000004">
    <property type="entry name" value="Molybdopterin molybdenumtransferase"/>
    <property type="match status" value="1"/>
</dbReference>
<sequence>MSEHATGSHDCCAGPAPGGLLPVEEARRRILEQVTPVTTVERVALRDALGRVAARDILSPIDVPAHTNSAMDGYAVRGADLPAEGERALRVVGTALAGAPFDGVVGPGEAVRIMTGAVMPEGADTVVMQEAVRREGETVILGPGHEPGENVRHAGEDLARGGVVIGAGTVFRPAELGVAASVGLAEVPVLRRVRVAFFSTGDELRGIGEPLGLGDVYDSNRYSLYGMLRRLGVELLDLGVIRDDPEAMREAFSEAAAQADVVITSGGVSVGEADYVKQTLDALGEVRMWRIAMKPGKPLAFGRLGGAWFFGLPGNPVSVMVTFYQFVQPALWRMAGARVTRPPELRVPCVSRLRKGRGRTEFQRGILETDAEGRWVVRSTGPQGSGILSSMAAANCFIVLPAGSEGVEPGDEVTVQPFHGLV</sequence>
<evidence type="ECO:0000256" key="6">
    <source>
        <dbReference type="ARBA" id="ARBA00021108"/>
    </source>
</evidence>
<comment type="similarity">
    <text evidence="4 13">Belongs to the MoeA family.</text>
</comment>
<evidence type="ECO:0000256" key="7">
    <source>
        <dbReference type="ARBA" id="ARBA00022505"/>
    </source>
</evidence>
<evidence type="ECO:0000256" key="9">
    <source>
        <dbReference type="ARBA" id="ARBA00022723"/>
    </source>
</evidence>
<evidence type="ECO:0000256" key="8">
    <source>
        <dbReference type="ARBA" id="ARBA00022679"/>
    </source>
</evidence>
<dbReference type="InterPro" id="IPR038987">
    <property type="entry name" value="MoeA-like"/>
</dbReference>
<evidence type="ECO:0000256" key="2">
    <source>
        <dbReference type="ARBA" id="ARBA00002901"/>
    </source>
</evidence>
<proteinExistence type="inferred from homology"/>
<evidence type="ECO:0000256" key="5">
    <source>
        <dbReference type="ARBA" id="ARBA00013269"/>
    </source>
</evidence>
<feature type="domain" description="MoaB/Mog" evidence="14">
    <location>
        <begin position="196"/>
        <end position="333"/>
    </location>
</feature>
<evidence type="ECO:0000256" key="12">
    <source>
        <dbReference type="ARBA" id="ARBA00047317"/>
    </source>
</evidence>
<dbReference type="InterPro" id="IPR036425">
    <property type="entry name" value="MoaB/Mog-like_dom_sf"/>
</dbReference>
<dbReference type="InterPro" id="IPR005111">
    <property type="entry name" value="MoeA_C_domain_IV"/>
</dbReference>
<comment type="pathway">
    <text evidence="3 13">Cofactor biosynthesis; molybdopterin biosynthesis.</text>
</comment>
<dbReference type="PANTHER" id="PTHR10192">
    <property type="entry name" value="MOLYBDOPTERIN BIOSYNTHESIS PROTEIN"/>
    <property type="match status" value="1"/>
</dbReference>